<dbReference type="EMBL" id="FRBC01000009">
    <property type="protein sequence ID" value="SHK61403.1"/>
    <property type="molecule type" value="Genomic_DNA"/>
</dbReference>
<evidence type="ECO:0000256" key="2">
    <source>
        <dbReference type="ARBA" id="ARBA00022737"/>
    </source>
</evidence>
<protein>
    <submittedName>
        <fullName evidence="9">Transcriptional antiterminator</fullName>
    </submittedName>
</protein>
<evidence type="ECO:0000313" key="10">
    <source>
        <dbReference type="Proteomes" id="UP000184263"/>
    </source>
</evidence>
<dbReference type="PROSITE" id="PS51099">
    <property type="entry name" value="PTS_EIIB_TYPE_2"/>
    <property type="match status" value="1"/>
</dbReference>
<dbReference type="Pfam" id="PF00874">
    <property type="entry name" value="PRD"/>
    <property type="match status" value="1"/>
</dbReference>
<evidence type="ECO:0000313" key="9">
    <source>
        <dbReference type="EMBL" id="SHK61403.1"/>
    </source>
</evidence>
<dbReference type="AlphaFoldDB" id="A0A1M6TWY0"/>
<dbReference type="CDD" id="cd05568">
    <property type="entry name" value="PTS_IIB_bgl_like"/>
    <property type="match status" value="1"/>
</dbReference>
<feature type="domain" description="PTS EIIA type-2" evidence="6">
    <location>
        <begin position="492"/>
        <end position="633"/>
    </location>
</feature>
<evidence type="ECO:0000256" key="4">
    <source>
        <dbReference type="ARBA" id="ARBA00023159"/>
    </source>
</evidence>
<keyword evidence="4" id="KW-0010">Activator</keyword>
<name>A0A1M6TWY0_SELRU</name>
<organism evidence="9 10">
    <name type="scientific">Selenomonas ruminantium</name>
    <dbReference type="NCBI Taxonomy" id="971"/>
    <lineage>
        <taxon>Bacteria</taxon>
        <taxon>Bacillati</taxon>
        <taxon>Bacillota</taxon>
        <taxon>Negativicutes</taxon>
        <taxon>Selenomonadales</taxon>
        <taxon>Selenomonadaceae</taxon>
        <taxon>Selenomonas</taxon>
    </lineage>
</organism>
<evidence type="ECO:0000259" key="8">
    <source>
        <dbReference type="PROSITE" id="PS51372"/>
    </source>
</evidence>
<dbReference type="PANTHER" id="PTHR30185:SF18">
    <property type="entry name" value="TRANSCRIPTIONAL REGULATOR MTLR"/>
    <property type="match status" value="1"/>
</dbReference>
<dbReference type="SUPFAM" id="SSF55804">
    <property type="entry name" value="Phoshotransferase/anion transport protein"/>
    <property type="match status" value="1"/>
</dbReference>
<sequence>MQTGKREDFLIHKLRQQTGFITVASLARELDISTKTIYRLIGKINQEAGQELIEAAKGKGIRLNYAAYLESRYHQHTAEAAPDIHYNFSPVERRLHIIKKLLFHAPLSLREMDLFAPYYLSTSAIYADEELIGRMLAQYGLTLQKKDNRLAVTGAEHQIRQGLIHLLTKLNLLDFENLTASSDLSPQHLQFARRQLELIEQEIDSIIPAPYNVNLLTHLYILICRASRRDFDQPLPQPQAAAEHSPYWELARKVKANIEGYLCQQLPDAEALNIASYLTGSRIESDTPALPLPDEARQITEFYVQEFARRLEVNATIQQVGQDLISHIAPMLHRLRHGLIVSNPLLDDIQQEYADIYHAIRVISTQAAQTFALPSINDDEAGFITLYFARYMESNPRRLRVLIICTTGLGTSELLRTKVSRFFPELDIVGTASLKTVTPAYLAEKNIDFILTTVKLQEKFPLPTLLVNTLFIERDKENLRQIIQNHKNKAPGTEMPQPVFTLENVPDKKALFRSLIQNAPQELQQQAPAIITALCQREKLGDTCIAPGIALAHAQIPEISAPYLAATIIQEPVPWDQEGNPVHIVIMILLPMIPAASSIHQLHDLMHKLADEELTDKLAAHPTPENLRQYLFN</sequence>
<gene>
    <name evidence="9" type="ORF">SAMN05216582_10985</name>
</gene>
<dbReference type="GO" id="GO:0006355">
    <property type="term" value="P:regulation of DNA-templated transcription"/>
    <property type="evidence" value="ECO:0007669"/>
    <property type="project" value="InterPro"/>
</dbReference>
<dbReference type="RefSeq" id="WP_073089214.1">
    <property type="nucleotide sequence ID" value="NZ_FRBC01000009.1"/>
</dbReference>
<evidence type="ECO:0000256" key="5">
    <source>
        <dbReference type="ARBA" id="ARBA00023163"/>
    </source>
</evidence>
<evidence type="ECO:0000256" key="1">
    <source>
        <dbReference type="ARBA" id="ARBA00022679"/>
    </source>
</evidence>
<evidence type="ECO:0000256" key="3">
    <source>
        <dbReference type="ARBA" id="ARBA00023015"/>
    </source>
</evidence>
<dbReference type="InterPro" id="IPR050661">
    <property type="entry name" value="BglG_antiterminators"/>
</dbReference>
<dbReference type="Proteomes" id="UP000184263">
    <property type="component" value="Unassembled WGS sequence"/>
</dbReference>
<dbReference type="Gene3D" id="1.10.1790.10">
    <property type="entry name" value="PRD domain"/>
    <property type="match status" value="2"/>
</dbReference>
<dbReference type="Pfam" id="PF00359">
    <property type="entry name" value="PTS_EIIA_2"/>
    <property type="match status" value="1"/>
</dbReference>
<dbReference type="PROSITE" id="PS51372">
    <property type="entry name" value="PRD_2"/>
    <property type="match status" value="2"/>
</dbReference>
<feature type="domain" description="PRD" evidence="8">
    <location>
        <begin position="291"/>
        <end position="398"/>
    </location>
</feature>
<dbReference type="Gene3D" id="1.10.10.10">
    <property type="entry name" value="Winged helix-like DNA-binding domain superfamily/Winged helix DNA-binding domain"/>
    <property type="match status" value="1"/>
</dbReference>
<dbReference type="InterPro" id="IPR016152">
    <property type="entry name" value="PTrfase/Anion_transptr"/>
</dbReference>
<keyword evidence="3" id="KW-0805">Transcription regulation</keyword>
<dbReference type="SUPFAM" id="SSF63520">
    <property type="entry name" value="PTS-regulatory domain, PRD"/>
    <property type="match status" value="2"/>
</dbReference>
<proteinExistence type="predicted"/>
<dbReference type="Gene3D" id="3.40.930.10">
    <property type="entry name" value="Mannitol-specific EII, Chain A"/>
    <property type="match status" value="1"/>
</dbReference>
<dbReference type="SUPFAM" id="SSF52794">
    <property type="entry name" value="PTS system IIB component-like"/>
    <property type="match status" value="1"/>
</dbReference>
<dbReference type="PANTHER" id="PTHR30185">
    <property type="entry name" value="CRYPTIC BETA-GLUCOSIDE BGL OPERON ANTITERMINATOR"/>
    <property type="match status" value="1"/>
</dbReference>
<dbReference type="InterPro" id="IPR036095">
    <property type="entry name" value="PTS_EIIB-like_sf"/>
</dbReference>
<accession>A0A1M6TWY0</accession>
<dbReference type="InterPro" id="IPR013011">
    <property type="entry name" value="PTS_EIIB_2"/>
</dbReference>
<evidence type="ECO:0000259" key="6">
    <source>
        <dbReference type="PROSITE" id="PS51094"/>
    </source>
</evidence>
<dbReference type="InterPro" id="IPR007737">
    <property type="entry name" value="Mga_HTH"/>
</dbReference>
<dbReference type="PROSITE" id="PS51094">
    <property type="entry name" value="PTS_EIIA_TYPE_2"/>
    <property type="match status" value="1"/>
</dbReference>
<dbReference type="InterPro" id="IPR036388">
    <property type="entry name" value="WH-like_DNA-bd_sf"/>
</dbReference>
<dbReference type="InterPro" id="IPR011608">
    <property type="entry name" value="PRD"/>
</dbReference>
<dbReference type="GO" id="GO:0009401">
    <property type="term" value="P:phosphoenolpyruvate-dependent sugar phosphotransferase system"/>
    <property type="evidence" value="ECO:0007669"/>
    <property type="project" value="InterPro"/>
</dbReference>
<dbReference type="Gene3D" id="3.40.50.2300">
    <property type="match status" value="1"/>
</dbReference>
<keyword evidence="5" id="KW-0804">Transcription</keyword>
<dbReference type="InterPro" id="IPR002178">
    <property type="entry name" value="PTS_EIIA_type-2_dom"/>
</dbReference>
<dbReference type="GO" id="GO:0008982">
    <property type="term" value="F:protein-N(PI)-phosphohistidine-sugar phosphotransferase activity"/>
    <property type="evidence" value="ECO:0007669"/>
    <property type="project" value="InterPro"/>
</dbReference>
<keyword evidence="1" id="KW-0808">Transferase</keyword>
<dbReference type="Pfam" id="PF08279">
    <property type="entry name" value="HTH_11"/>
    <property type="match status" value="1"/>
</dbReference>
<feature type="domain" description="PRD" evidence="8">
    <location>
        <begin position="183"/>
        <end position="288"/>
    </location>
</feature>
<keyword evidence="2" id="KW-0677">Repeat</keyword>
<evidence type="ECO:0000259" key="7">
    <source>
        <dbReference type="PROSITE" id="PS51099"/>
    </source>
</evidence>
<dbReference type="Pfam" id="PF05043">
    <property type="entry name" value="Mga"/>
    <property type="match status" value="1"/>
</dbReference>
<reference evidence="9 10" key="1">
    <citation type="submission" date="2016-11" db="EMBL/GenBank/DDBJ databases">
        <authorList>
            <person name="Jaros S."/>
            <person name="Januszkiewicz K."/>
            <person name="Wedrychowicz H."/>
        </authorList>
    </citation>
    <scope>NUCLEOTIDE SEQUENCE [LARGE SCALE GENOMIC DNA]</scope>
    <source>
        <strain evidence="9 10">HD4</strain>
    </source>
</reference>
<dbReference type="OrthoDB" id="3175596at2"/>
<dbReference type="InterPro" id="IPR013196">
    <property type="entry name" value="HTH_11"/>
</dbReference>
<feature type="domain" description="PTS EIIB type-2" evidence="7">
    <location>
        <begin position="399"/>
        <end position="491"/>
    </location>
</feature>
<dbReference type="InterPro" id="IPR036634">
    <property type="entry name" value="PRD_sf"/>
</dbReference>